<gene>
    <name evidence="1" type="ORF">PL78_11630</name>
</gene>
<name>A0ABM6BM49_YERET</name>
<evidence type="ECO:0000313" key="1">
    <source>
        <dbReference type="EMBL" id="ANI30471.1"/>
    </source>
</evidence>
<organism evidence="1 2">
    <name type="scientific">Yersinia entomophaga</name>
    <dbReference type="NCBI Taxonomy" id="935293"/>
    <lineage>
        <taxon>Bacteria</taxon>
        <taxon>Pseudomonadati</taxon>
        <taxon>Pseudomonadota</taxon>
        <taxon>Gammaproteobacteria</taxon>
        <taxon>Enterobacterales</taxon>
        <taxon>Yersiniaceae</taxon>
        <taxon>Yersinia</taxon>
    </lineage>
</organism>
<dbReference type="EMBL" id="CP010029">
    <property type="protein sequence ID" value="ANI30471.1"/>
    <property type="molecule type" value="Genomic_DNA"/>
</dbReference>
<evidence type="ECO:0000313" key="2">
    <source>
        <dbReference type="Proteomes" id="UP000266744"/>
    </source>
</evidence>
<reference evidence="1 2" key="1">
    <citation type="journal article" date="2016" name="Toxins">
        <title>The Draft Genome Sequence of the Yersinia entomophaga Entomopathogenic Type Strain MH96T.</title>
        <authorList>
            <person name="Hurst M.R."/>
            <person name="Beattie A."/>
            <person name="Altermann E."/>
            <person name="Moraga R.M."/>
            <person name="Harper L.A."/>
            <person name="Calder J."/>
            <person name="Laugraud A."/>
        </authorList>
    </citation>
    <scope>NUCLEOTIDE SEQUENCE [LARGE SCALE GENOMIC DNA]</scope>
    <source>
        <strain evidence="1 2">MH96</strain>
    </source>
</reference>
<accession>A0ABM6BM49</accession>
<protein>
    <submittedName>
        <fullName evidence="1">Uncharacterized protein</fullName>
    </submittedName>
</protein>
<keyword evidence="2" id="KW-1185">Reference proteome</keyword>
<dbReference type="Proteomes" id="UP000266744">
    <property type="component" value="Chromosome"/>
</dbReference>
<proteinExistence type="predicted"/>
<sequence>MTALILACITFLLRYERVERGAEIGKLSHRQSALDSLHQRIQKRVTELQKLKEHHHRDRQISRRTQHYLVLLNTLSQSMPTDCWITQLVHDQKTTDFDAICRDYPAIGQLYEKLTETKEKTANHWDNAQVHDIQQRENNGGFAIKVRWISGSLVDE</sequence>
<dbReference type="RefSeq" id="WP_162975145.1">
    <property type="nucleotide sequence ID" value="NZ_CBCSBH010000010.1"/>
</dbReference>